<dbReference type="InterPro" id="IPR029526">
    <property type="entry name" value="PGBD"/>
</dbReference>
<evidence type="ECO:0000313" key="4">
    <source>
        <dbReference type="Proteomes" id="UP001162156"/>
    </source>
</evidence>
<sequence length="342" mass="40154">MEMESEEYGDNYDQESQVSDGEDETIEEKTVEMIEEETVQKGKETKKKKPKEEEKWRIKNFAPKRKAWLSNNSKDILEDINSPYEYIPEYFYEVVADETNLYSVRNTTKNINTSKNEIKDLFAMYIIMGILKFPRLRQYWQTLTFISTIFETMTRNRFTNLRNNLHLVNNKPDNNNRIWKVRPIVDLFTNRSRMLELKQNTCIDEQMIPFKGKINIKQYIKNKPSPWGIKCYLLYGASGMVYDLIAYQGKTISLDPETSEVFGITGAITLTLANRIPADRIFNLYADIFFTSIPIIKLLTEKKIWFAGTIRENRIQSCPFTLKNKDPHGSIKKLSIYMKISS</sequence>
<name>A0AAV8Z9J6_9CUCU</name>
<protein>
    <recommendedName>
        <fullName evidence="2">PiggyBac transposable element-derived protein domain-containing protein</fullName>
    </recommendedName>
</protein>
<feature type="domain" description="PiggyBac transposable element-derived protein" evidence="2">
    <location>
        <begin position="90"/>
        <end position="333"/>
    </location>
</feature>
<gene>
    <name evidence="3" type="ORF">NQ314_006036</name>
</gene>
<comment type="caution">
    <text evidence="3">The sequence shown here is derived from an EMBL/GenBank/DDBJ whole genome shotgun (WGS) entry which is preliminary data.</text>
</comment>
<feature type="compositionally biased region" description="Acidic residues" evidence="1">
    <location>
        <begin position="1"/>
        <end position="13"/>
    </location>
</feature>
<evidence type="ECO:0000256" key="1">
    <source>
        <dbReference type="SAM" id="MobiDB-lite"/>
    </source>
</evidence>
<dbReference type="Proteomes" id="UP001162156">
    <property type="component" value="Unassembled WGS sequence"/>
</dbReference>
<dbReference type="Pfam" id="PF13843">
    <property type="entry name" value="DDE_Tnp_1_7"/>
    <property type="match status" value="1"/>
</dbReference>
<keyword evidence="4" id="KW-1185">Reference proteome</keyword>
<dbReference type="PANTHER" id="PTHR47272">
    <property type="entry name" value="DDE_TNP_1_7 DOMAIN-CONTAINING PROTEIN"/>
    <property type="match status" value="1"/>
</dbReference>
<reference evidence="3" key="1">
    <citation type="journal article" date="2023" name="Insect Mol. Biol.">
        <title>Genome sequencing provides insights into the evolution of gene families encoding plant cell wall-degrading enzymes in longhorned beetles.</title>
        <authorList>
            <person name="Shin N.R."/>
            <person name="Okamura Y."/>
            <person name="Kirsch R."/>
            <person name="Pauchet Y."/>
        </authorList>
    </citation>
    <scope>NUCLEOTIDE SEQUENCE</scope>
    <source>
        <strain evidence="3">RBIC_L_NR</strain>
    </source>
</reference>
<evidence type="ECO:0000259" key="2">
    <source>
        <dbReference type="Pfam" id="PF13843"/>
    </source>
</evidence>
<feature type="region of interest" description="Disordered" evidence="1">
    <location>
        <begin position="1"/>
        <end position="52"/>
    </location>
</feature>
<feature type="compositionally biased region" description="Basic and acidic residues" evidence="1">
    <location>
        <begin position="27"/>
        <end position="43"/>
    </location>
</feature>
<accession>A0AAV8Z9J6</accession>
<proteinExistence type="predicted"/>
<evidence type="ECO:0000313" key="3">
    <source>
        <dbReference type="EMBL" id="KAJ8960679.1"/>
    </source>
</evidence>
<dbReference type="EMBL" id="JANEYF010001638">
    <property type="protein sequence ID" value="KAJ8960679.1"/>
    <property type="molecule type" value="Genomic_DNA"/>
</dbReference>
<dbReference type="AlphaFoldDB" id="A0AAV8Z9J6"/>
<organism evidence="3 4">
    <name type="scientific">Rhamnusium bicolor</name>
    <dbReference type="NCBI Taxonomy" id="1586634"/>
    <lineage>
        <taxon>Eukaryota</taxon>
        <taxon>Metazoa</taxon>
        <taxon>Ecdysozoa</taxon>
        <taxon>Arthropoda</taxon>
        <taxon>Hexapoda</taxon>
        <taxon>Insecta</taxon>
        <taxon>Pterygota</taxon>
        <taxon>Neoptera</taxon>
        <taxon>Endopterygota</taxon>
        <taxon>Coleoptera</taxon>
        <taxon>Polyphaga</taxon>
        <taxon>Cucujiformia</taxon>
        <taxon>Chrysomeloidea</taxon>
        <taxon>Cerambycidae</taxon>
        <taxon>Lepturinae</taxon>
        <taxon>Rhagiini</taxon>
        <taxon>Rhamnusium</taxon>
    </lineage>
</organism>